<keyword evidence="4" id="KW-1185">Reference proteome</keyword>
<keyword evidence="1" id="KW-0677">Repeat</keyword>
<dbReference type="PANTHER" id="PTHR11764:SF44">
    <property type="entry name" value="LANOSTEROL SYNTHASE"/>
    <property type="match status" value="1"/>
</dbReference>
<organism evidence="3 4">
    <name type="scientific">Phaseolus coccineus</name>
    <name type="common">Scarlet runner bean</name>
    <name type="synonym">Phaseolus multiflorus</name>
    <dbReference type="NCBI Taxonomy" id="3886"/>
    <lineage>
        <taxon>Eukaryota</taxon>
        <taxon>Viridiplantae</taxon>
        <taxon>Streptophyta</taxon>
        <taxon>Embryophyta</taxon>
        <taxon>Tracheophyta</taxon>
        <taxon>Spermatophyta</taxon>
        <taxon>Magnoliopsida</taxon>
        <taxon>eudicotyledons</taxon>
        <taxon>Gunneridae</taxon>
        <taxon>Pentapetalae</taxon>
        <taxon>rosids</taxon>
        <taxon>fabids</taxon>
        <taxon>Fabales</taxon>
        <taxon>Fabaceae</taxon>
        <taxon>Papilionoideae</taxon>
        <taxon>50 kb inversion clade</taxon>
        <taxon>NPAAA clade</taxon>
        <taxon>indigoferoid/millettioid clade</taxon>
        <taxon>Phaseoleae</taxon>
        <taxon>Phaseolus</taxon>
    </lineage>
</organism>
<dbReference type="Pfam" id="PF13243">
    <property type="entry name" value="SQHop_cyclase_C"/>
    <property type="match status" value="1"/>
</dbReference>
<proteinExistence type="predicted"/>
<dbReference type="Proteomes" id="UP001374584">
    <property type="component" value="Unassembled WGS sequence"/>
</dbReference>
<sequence length="110" mass="12664">MVWNKGTQLRVKGTKMTTALEEDVNFCFPINNFLVAGKRAMLHGQRDPIPLHRAAKVLINAQMENGEFPQQEIMGVFNKNCTISYSEYRNIFPIWALGEYRSRILCCPNK</sequence>
<dbReference type="GO" id="GO:0016104">
    <property type="term" value="P:triterpenoid biosynthetic process"/>
    <property type="evidence" value="ECO:0007669"/>
    <property type="project" value="InterPro"/>
</dbReference>
<evidence type="ECO:0000313" key="4">
    <source>
        <dbReference type="Proteomes" id="UP001374584"/>
    </source>
</evidence>
<comment type="caution">
    <text evidence="3">The sequence shown here is derived from an EMBL/GenBank/DDBJ whole genome shotgun (WGS) entry which is preliminary data.</text>
</comment>
<dbReference type="AlphaFoldDB" id="A0AAN9NSC6"/>
<dbReference type="PANTHER" id="PTHR11764">
    <property type="entry name" value="TERPENE CYCLASE/MUTASE FAMILY MEMBER"/>
    <property type="match status" value="1"/>
</dbReference>
<dbReference type="EMBL" id="JAYMYR010000003">
    <property type="protein sequence ID" value="KAK7374993.1"/>
    <property type="molecule type" value="Genomic_DNA"/>
</dbReference>
<name>A0AAN9NSC6_PHACN</name>
<dbReference type="Gene3D" id="1.50.10.20">
    <property type="match status" value="1"/>
</dbReference>
<evidence type="ECO:0000259" key="2">
    <source>
        <dbReference type="Pfam" id="PF13243"/>
    </source>
</evidence>
<gene>
    <name evidence="3" type="ORF">VNO80_08437</name>
</gene>
<dbReference type="InterPro" id="IPR032696">
    <property type="entry name" value="SQ_cyclase_C"/>
</dbReference>
<accession>A0AAN9NSC6</accession>
<reference evidence="3 4" key="1">
    <citation type="submission" date="2024-01" db="EMBL/GenBank/DDBJ databases">
        <title>The genomes of 5 underutilized Papilionoideae crops provide insights into root nodulation and disease resistanc.</title>
        <authorList>
            <person name="Jiang F."/>
        </authorList>
    </citation>
    <scope>NUCLEOTIDE SEQUENCE [LARGE SCALE GENOMIC DNA]</scope>
    <source>
        <strain evidence="3">JINMINGXINNONG_FW02</strain>
        <tissue evidence="3">Leaves</tissue>
    </source>
</reference>
<dbReference type="InterPro" id="IPR018333">
    <property type="entry name" value="Squalene_cyclase"/>
</dbReference>
<dbReference type="InterPro" id="IPR008930">
    <property type="entry name" value="Terpenoid_cyclase/PrenylTrfase"/>
</dbReference>
<dbReference type="GO" id="GO:0031559">
    <property type="term" value="F:oxidosqualene cyclase activity"/>
    <property type="evidence" value="ECO:0007669"/>
    <property type="project" value="UniProtKB-ARBA"/>
</dbReference>
<evidence type="ECO:0000313" key="3">
    <source>
        <dbReference type="EMBL" id="KAK7374993.1"/>
    </source>
</evidence>
<feature type="domain" description="Squalene cyclase C-terminal" evidence="2">
    <location>
        <begin position="50"/>
        <end position="101"/>
    </location>
</feature>
<protein>
    <recommendedName>
        <fullName evidence="2">Squalene cyclase C-terminal domain-containing protein</fullName>
    </recommendedName>
</protein>
<dbReference type="GO" id="GO:0005811">
    <property type="term" value="C:lipid droplet"/>
    <property type="evidence" value="ECO:0007669"/>
    <property type="project" value="InterPro"/>
</dbReference>
<evidence type="ECO:0000256" key="1">
    <source>
        <dbReference type="ARBA" id="ARBA00022737"/>
    </source>
</evidence>
<dbReference type="SUPFAM" id="SSF48239">
    <property type="entry name" value="Terpenoid cyclases/Protein prenyltransferases"/>
    <property type="match status" value="1"/>
</dbReference>